<evidence type="ECO:0000313" key="4">
    <source>
        <dbReference type="Proteomes" id="UP000634206"/>
    </source>
</evidence>
<name>A0AAE2SG21_9BACT</name>
<organism evidence="3 4">
    <name type="scientific">Oceaniferula flava</name>
    <dbReference type="NCBI Taxonomy" id="2800421"/>
    <lineage>
        <taxon>Bacteria</taxon>
        <taxon>Pseudomonadati</taxon>
        <taxon>Verrucomicrobiota</taxon>
        <taxon>Verrucomicrobiia</taxon>
        <taxon>Verrucomicrobiales</taxon>
        <taxon>Verrucomicrobiaceae</taxon>
        <taxon>Oceaniferula</taxon>
    </lineage>
</organism>
<feature type="compositionally biased region" description="Basic and acidic residues" evidence="1">
    <location>
        <begin position="299"/>
        <end position="308"/>
    </location>
</feature>
<dbReference type="AlphaFoldDB" id="A0AAE2SG21"/>
<keyword evidence="4" id="KW-1185">Reference proteome</keyword>
<dbReference type="RefSeq" id="WP_309490828.1">
    <property type="nucleotide sequence ID" value="NZ_JAENIG010000011.1"/>
</dbReference>
<dbReference type="Proteomes" id="UP000634206">
    <property type="component" value="Unassembled WGS sequence"/>
</dbReference>
<feature type="domain" description="YHYH" evidence="2">
    <location>
        <begin position="105"/>
        <end position="198"/>
    </location>
</feature>
<evidence type="ECO:0000313" key="3">
    <source>
        <dbReference type="EMBL" id="MBK1856209.1"/>
    </source>
</evidence>
<dbReference type="Pfam" id="PF14240">
    <property type="entry name" value="YHYH"/>
    <property type="match status" value="1"/>
</dbReference>
<feature type="compositionally biased region" description="Basic and acidic residues" evidence="1">
    <location>
        <begin position="317"/>
        <end position="333"/>
    </location>
</feature>
<dbReference type="EMBL" id="JAENIG010000011">
    <property type="protein sequence ID" value="MBK1856209.1"/>
    <property type="molecule type" value="Genomic_DNA"/>
</dbReference>
<reference evidence="3" key="1">
    <citation type="submission" date="2021-01" db="EMBL/GenBank/DDBJ databases">
        <title>Modified the classification status of verrucomicrobia.</title>
        <authorList>
            <person name="Feng X."/>
        </authorList>
    </citation>
    <scope>NUCLEOTIDE SEQUENCE</scope>
    <source>
        <strain evidence="3">5K15</strain>
    </source>
</reference>
<evidence type="ECO:0000259" key="2">
    <source>
        <dbReference type="Pfam" id="PF14240"/>
    </source>
</evidence>
<dbReference type="InterPro" id="IPR025924">
    <property type="entry name" value="YHYH_dom"/>
</dbReference>
<evidence type="ECO:0000256" key="1">
    <source>
        <dbReference type="SAM" id="MobiDB-lite"/>
    </source>
</evidence>
<feature type="region of interest" description="Disordered" evidence="1">
    <location>
        <begin position="299"/>
        <end position="333"/>
    </location>
</feature>
<gene>
    <name evidence="3" type="ORF">JIN83_14655</name>
</gene>
<protein>
    <submittedName>
        <fullName evidence="3">YHYH protein</fullName>
    </submittedName>
</protein>
<proteinExistence type="predicted"/>
<accession>A0AAE2SG21</accession>
<sequence>MKQIAWLLLACAQVSTAHESHQHAKVDVKPYEAKFPGKYTLENTTERPDAVKAFLPFAKTLGISWDDDFLYIEGNGLPDHPMMKGIKAWQQQVPLAHDFTGTQRFKIPLKPVITTGKPQELTIMGPIALAVNGVPIFHALTQSGRDAYAAGELDQWGGHCGRADDYHYHIAPAHLEKSVGKGNPVAFGMDGHPVYLANPATDKPLDLCHGYIDDQGKYRYIGNLKPPYVMAYFRGKADLADRPPTHPVRPFLRPLDGATITGFSGDVEKGFSLQYDVRGKTGQVDYQITEKGADFVFKKPNGEVEKASYQRSTKPPKPGDGEERLAAPEKPKP</sequence>
<comment type="caution">
    <text evidence="3">The sequence shown here is derived from an EMBL/GenBank/DDBJ whole genome shotgun (WGS) entry which is preliminary data.</text>
</comment>